<proteinExistence type="inferred from homology"/>
<dbReference type="Gene3D" id="3.30.700.10">
    <property type="entry name" value="Glycoprotein, Type 4 Pilin"/>
    <property type="match status" value="1"/>
</dbReference>
<evidence type="ECO:0000256" key="7">
    <source>
        <dbReference type="ARBA" id="ARBA00022989"/>
    </source>
</evidence>
<keyword evidence="8 11" id="KW-0472">Membrane</keyword>
<protein>
    <recommendedName>
        <fullName evidence="2">Type II secretion system protein H</fullName>
    </recommendedName>
    <alternativeName>
        <fullName evidence="10">General secretion pathway protein H</fullName>
    </alternativeName>
</protein>
<evidence type="ECO:0000256" key="5">
    <source>
        <dbReference type="ARBA" id="ARBA00022519"/>
    </source>
</evidence>
<evidence type="ECO:0000313" key="13">
    <source>
        <dbReference type="EMBL" id="MBM5570295.1"/>
    </source>
</evidence>
<evidence type="ECO:0000256" key="8">
    <source>
        <dbReference type="ARBA" id="ARBA00023136"/>
    </source>
</evidence>
<dbReference type="InterPro" id="IPR012902">
    <property type="entry name" value="N_methyl_site"/>
</dbReference>
<dbReference type="NCBIfam" id="TIGR02532">
    <property type="entry name" value="IV_pilin_GFxxxE"/>
    <property type="match status" value="1"/>
</dbReference>
<dbReference type="PROSITE" id="PS00409">
    <property type="entry name" value="PROKAR_NTER_METHYL"/>
    <property type="match status" value="1"/>
</dbReference>
<evidence type="ECO:0000256" key="10">
    <source>
        <dbReference type="ARBA" id="ARBA00030775"/>
    </source>
</evidence>
<keyword evidence="5" id="KW-0997">Cell inner membrane</keyword>
<dbReference type="Proteomes" id="UP001195660">
    <property type="component" value="Unassembled WGS sequence"/>
</dbReference>
<evidence type="ECO:0000256" key="11">
    <source>
        <dbReference type="SAM" id="Phobius"/>
    </source>
</evidence>
<keyword evidence="14" id="KW-1185">Reference proteome</keyword>
<feature type="transmembrane region" description="Helical" evidence="11">
    <location>
        <begin position="12"/>
        <end position="32"/>
    </location>
</feature>
<dbReference type="Pfam" id="PF07963">
    <property type="entry name" value="N_methyl"/>
    <property type="match status" value="1"/>
</dbReference>
<dbReference type="EMBL" id="WOFE01000001">
    <property type="protein sequence ID" value="MBM5570295.1"/>
    <property type="molecule type" value="Genomic_DNA"/>
</dbReference>
<comment type="similarity">
    <text evidence="9">Belongs to the GSP H family.</text>
</comment>
<evidence type="ECO:0000256" key="3">
    <source>
        <dbReference type="ARBA" id="ARBA00022475"/>
    </source>
</evidence>
<keyword evidence="6 11" id="KW-0812">Transmembrane</keyword>
<accession>A0ABS2C9G8</accession>
<feature type="domain" description="General secretion pathway GspH" evidence="12">
    <location>
        <begin position="44"/>
        <end position="141"/>
    </location>
</feature>
<comment type="caution">
    <text evidence="13">The sequence shown here is derived from an EMBL/GenBank/DDBJ whole genome shotgun (WGS) entry which is preliminary data.</text>
</comment>
<comment type="subcellular location">
    <subcellularLocation>
        <location evidence="1">Cell inner membrane</location>
        <topology evidence="1">Single-pass membrane protein</topology>
    </subcellularLocation>
</comment>
<keyword evidence="7 11" id="KW-1133">Transmembrane helix</keyword>
<organism evidence="13 14">
    <name type="scientific">Deefgea chitinilytica</name>
    <dbReference type="NCBI Taxonomy" id="570276"/>
    <lineage>
        <taxon>Bacteria</taxon>
        <taxon>Pseudomonadati</taxon>
        <taxon>Pseudomonadota</taxon>
        <taxon>Betaproteobacteria</taxon>
        <taxon>Neisseriales</taxon>
        <taxon>Chitinibacteraceae</taxon>
        <taxon>Deefgea</taxon>
    </lineage>
</organism>
<evidence type="ECO:0000259" key="12">
    <source>
        <dbReference type="Pfam" id="PF12019"/>
    </source>
</evidence>
<dbReference type="InterPro" id="IPR045584">
    <property type="entry name" value="Pilin-like"/>
</dbReference>
<evidence type="ECO:0000256" key="1">
    <source>
        <dbReference type="ARBA" id="ARBA00004377"/>
    </source>
</evidence>
<reference evidence="13 14" key="1">
    <citation type="submission" date="2019-11" db="EMBL/GenBank/DDBJ databases">
        <title>Novel Deefgea species.</title>
        <authorList>
            <person name="Han J.-H."/>
        </authorList>
    </citation>
    <scope>NUCLEOTIDE SEQUENCE [LARGE SCALE GENOMIC DNA]</scope>
    <source>
        <strain evidence="13 14">LMG 24817</strain>
    </source>
</reference>
<dbReference type="SUPFAM" id="SSF54523">
    <property type="entry name" value="Pili subunits"/>
    <property type="match status" value="1"/>
</dbReference>
<dbReference type="RefSeq" id="WP_203570340.1">
    <property type="nucleotide sequence ID" value="NZ_WOFE01000001.1"/>
</dbReference>
<dbReference type="InterPro" id="IPR022346">
    <property type="entry name" value="T2SS_GspH"/>
</dbReference>
<gene>
    <name evidence="13" type="ORF">GM173_01755</name>
</gene>
<sequence length="172" mass="18229">MSPFKNHGFTLIELLITIAILGIVLAIAIPNFNDFLEKKRLDGAANEYLAILQFAKSEALKRNTAIHIIATRVSASDWRITAATASTCAVGDACDLKTFSSATANSILTESAMTGISGTTIEPVRLLPSFTSTQSVLFSTNNYSIRADWTVTGLTSLCIPTGAVSFGGHPAC</sequence>
<name>A0ABS2C9G8_9NEIS</name>
<evidence type="ECO:0000256" key="6">
    <source>
        <dbReference type="ARBA" id="ARBA00022692"/>
    </source>
</evidence>
<evidence type="ECO:0000256" key="9">
    <source>
        <dbReference type="ARBA" id="ARBA00025772"/>
    </source>
</evidence>
<keyword evidence="4" id="KW-0488">Methylation</keyword>
<dbReference type="Pfam" id="PF12019">
    <property type="entry name" value="GspH"/>
    <property type="match status" value="1"/>
</dbReference>
<evidence type="ECO:0000256" key="2">
    <source>
        <dbReference type="ARBA" id="ARBA00021549"/>
    </source>
</evidence>
<keyword evidence="3" id="KW-1003">Cell membrane</keyword>
<evidence type="ECO:0000313" key="14">
    <source>
        <dbReference type="Proteomes" id="UP001195660"/>
    </source>
</evidence>
<evidence type="ECO:0000256" key="4">
    <source>
        <dbReference type="ARBA" id="ARBA00022481"/>
    </source>
</evidence>